<dbReference type="InterPro" id="IPR045087">
    <property type="entry name" value="Cu-oxidase_fam"/>
</dbReference>
<sequence length="601" mass="66662">MPVPSPPRGPALARRTFMAAGASTLAARPHAFARTPRPYPGVVPPIARDRYDLTIGRTPLHIDGKFLNAPSVDGGVPGPVLRWREGDTVTLNIRNTLDEPTSIHWHGIRLPADMDGVPGLSFRGIPPGETFTYRFPVRQSGSYWYHSHSGGQEAQGLYGAIVIDPEGGDTIAHDRDYSIVLSDWSDVPPADIVDNLKMNSDYYSFRQRTVASLFGQARQQGLMGAIGNRLQWARMRMAATDISDVSGVIYSHLMNGLPPDANWTGLFKPGERVRLRFVNASAMSFYDVRIPGLEMSVVQADGNDIVPVPVDEFRIGVAETYDVIVQPRDERAYTIFVQSEDRTGHARGTLAPRYGMSAPVPPMDPRPVRTMVDMGMGNMPMHDHAMPMPPAPASQAPMSQPPKDDMPDMDMPDMDMPPHDKPATAAKPVIEDPGPPPLNVENQNVAAMPIDRLGSPGDGLENNGRRVLNYRQLRALRRGTDLRPPTREIVIHLTGNMTRYIWGFDGRKFSEAAPVMLRLGERVRFTLINDTMMEHPIHLHGLWSELENGQGDFRPYKHTVISQPGSKLSYLVTADAPGRWAFHCHLMYHMDLGMFRTVIVA</sequence>
<dbReference type="CDD" id="cd13896">
    <property type="entry name" value="CuRO_3_CopA"/>
    <property type="match status" value="1"/>
</dbReference>
<dbReference type="InterPro" id="IPR033138">
    <property type="entry name" value="Cu_oxidase_CS"/>
</dbReference>
<dbReference type="InterPro" id="IPR034282">
    <property type="entry name" value="CuRO_2_CopA"/>
</dbReference>
<dbReference type="NCBIfam" id="TIGR01480">
    <property type="entry name" value="copper_res_A"/>
    <property type="match status" value="1"/>
</dbReference>
<dbReference type="InterPro" id="IPR001117">
    <property type="entry name" value="Cu-oxidase_2nd"/>
</dbReference>
<organism evidence="4 5">
    <name type="scientific">Neoasaia chiangmaiensis</name>
    <dbReference type="NCBI Taxonomy" id="320497"/>
    <lineage>
        <taxon>Bacteria</taxon>
        <taxon>Pseudomonadati</taxon>
        <taxon>Pseudomonadota</taxon>
        <taxon>Alphaproteobacteria</taxon>
        <taxon>Acetobacterales</taxon>
        <taxon>Acetobacteraceae</taxon>
        <taxon>Neoasaia</taxon>
    </lineage>
</organism>
<dbReference type="PANTHER" id="PTHR11709">
    <property type="entry name" value="MULTI-COPPER OXIDASE"/>
    <property type="match status" value="1"/>
</dbReference>
<reference evidence="4 5" key="1">
    <citation type="submission" date="2016-03" db="EMBL/GenBank/DDBJ databases">
        <title>Acetic acid bacteria sequencing.</title>
        <authorList>
            <person name="Brandt J."/>
            <person name="Jakob F."/>
            <person name="Vogel R.F."/>
        </authorList>
    </citation>
    <scope>NUCLEOTIDE SEQUENCE [LARGE SCALE GENOMIC DNA]</scope>
    <source>
        <strain evidence="4 5">NBRC 101099</strain>
    </source>
</reference>
<dbReference type="PANTHER" id="PTHR11709:SF394">
    <property type="entry name" value="FI03373P-RELATED"/>
    <property type="match status" value="1"/>
</dbReference>
<evidence type="ECO:0000259" key="1">
    <source>
        <dbReference type="Pfam" id="PF00394"/>
    </source>
</evidence>
<evidence type="ECO:0000259" key="3">
    <source>
        <dbReference type="Pfam" id="PF07732"/>
    </source>
</evidence>
<dbReference type="InterPro" id="IPR006376">
    <property type="entry name" value="Cu-R_CopA"/>
</dbReference>
<dbReference type="Pfam" id="PF00394">
    <property type="entry name" value="Cu-oxidase"/>
    <property type="match status" value="1"/>
</dbReference>
<dbReference type="OrthoDB" id="9757546at2"/>
<proteinExistence type="predicted"/>
<gene>
    <name evidence="4" type="ORF">A0U93_09015</name>
</gene>
<dbReference type="InterPro" id="IPR008972">
    <property type="entry name" value="Cupredoxin"/>
</dbReference>
<dbReference type="Pfam" id="PF07731">
    <property type="entry name" value="Cu-oxidase_2"/>
    <property type="match status" value="1"/>
</dbReference>
<protein>
    <submittedName>
        <fullName evidence="4">Copper resistance protein CopA</fullName>
    </submittedName>
</protein>
<dbReference type="Gene3D" id="2.60.40.420">
    <property type="entry name" value="Cupredoxins - blue copper proteins"/>
    <property type="match status" value="3"/>
</dbReference>
<dbReference type="PROSITE" id="PS00079">
    <property type="entry name" value="MULTICOPPER_OXIDASE1"/>
    <property type="match status" value="1"/>
</dbReference>
<dbReference type="KEGG" id="nch:A0U93_09015"/>
<name>A0A1U9KQD5_9PROT</name>
<dbReference type="PROSITE" id="PS00080">
    <property type="entry name" value="MULTICOPPER_OXIDASE2"/>
    <property type="match status" value="1"/>
</dbReference>
<dbReference type="CDD" id="cd13874">
    <property type="entry name" value="CuRO_2_CopA"/>
    <property type="match status" value="1"/>
</dbReference>
<dbReference type="STRING" id="320497.A0U93_09015"/>
<feature type="domain" description="Plastocyanin-like" evidence="1">
    <location>
        <begin position="243"/>
        <end position="347"/>
    </location>
</feature>
<feature type="domain" description="Plastocyanin-like" evidence="2">
    <location>
        <begin position="483"/>
        <end position="600"/>
    </location>
</feature>
<dbReference type="Proteomes" id="UP000188604">
    <property type="component" value="Chromosome"/>
</dbReference>
<evidence type="ECO:0000313" key="4">
    <source>
        <dbReference type="EMBL" id="AQS88061.1"/>
    </source>
</evidence>
<dbReference type="InterPro" id="IPR011707">
    <property type="entry name" value="Cu-oxidase-like_N"/>
</dbReference>
<dbReference type="GO" id="GO:0005507">
    <property type="term" value="F:copper ion binding"/>
    <property type="evidence" value="ECO:0007669"/>
    <property type="project" value="InterPro"/>
</dbReference>
<dbReference type="Pfam" id="PF07732">
    <property type="entry name" value="Cu-oxidase_3"/>
    <property type="match status" value="1"/>
</dbReference>
<keyword evidence="5" id="KW-1185">Reference proteome</keyword>
<accession>A0A1U9KQD5</accession>
<dbReference type="InterPro" id="IPR011706">
    <property type="entry name" value="Cu-oxidase_C"/>
</dbReference>
<evidence type="ECO:0000313" key="5">
    <source>
        <dbReference type="Proteomes" id="UP000188604"/>
    </source>
</evidence>
<dbReference type="InterPro" id="IPR034279">
    <property type="entry name" value="CuRO_3_CopA"/>
</dbReference>
<feature type="domain" description="Plastocyanin-like" evidence="3">
    <location>
        <begin position="68"/>
        <end position="166"/>
    </location>
</feature>
<dbReference type="AlphaFoldDB" id="A0A1U9KQD5"/>
<dbReference type="GO" id="GO:0016491">
    <property type="term" value="F:oxidoreductase activity"/>
    <property type="evidence" value="ECO:0007669"/>
    <property type="project" value="InterPro"/>
</dbReference>
<dbReference type="RefSeq" id="WP_077807078.1">
    <property type="nucleotide sequence ID" value="NZ_BJXS01000007.1"/>
</dbReference>
<dbReference type="EMBL" id="CP014691">
    <property type="protein sequence ID" value="AQS88061.1"/>
    <property type="molecule type" value="Genomic_DNA"/>
</dbReference>
<dbReference type="InterPro" id="IPR002355">
    <property type="entry name" value="Cu_oxidase_Cu_BS"/>
</dbReference>
<dbReference type="GO" id="GO:0042597">
    <property type="term" value="C:periplasmic space"/>
    <property type="evidence" value="ECO:0007669"/>
    <property type="project" value="InterPro"/>
</dbReference>
<evidence type="ECO:0000259" key="2">
    <source>
        <dbReference type="Pfam" id="PF07731"/>
    </source>
</evidence>
<dbReference type="SUPFAM" id="SSF49503">
    <property type="entry name" value="Cupredoxins"/>
    <property type="match status" value="3"/>
</dbReference>